<dbReference type="InterPro" id="IPR021130">
    <property type="entry name" value="PRib-ATP_PPHydrolase-like"/>
</dbReference>
<evidence type="ECO:0000256" key="1">
    <source>
        <dbReference type="ARBA" id="ARBA00001460"/>
    </source>
</evidence>
<dbReference type="GO" id="GO:0005524">
    <property type="term" value="F:ATP binding"/>
    <property type="evidence" value="ECO:0007669"/>
    <property type="project" value="UniProtKB-KW"/>
</dbReference>
<comment type="pathway">
    <text evidence="3">Amino-acid biosynthesis; L-histidine biosynthesis; L-histidine from 5-phospho-alpha-D-ribose 1-diphosphate: step 2/9.</text>
</comment>
<name>A0A4Q0VCG3_CLOTA</name>
<evidence type="ECO:0000256" key="9">
    <source>
        <dbReference type="ARBA" id="ARBA00022840"/>
    </source>
</evidence>
<dbReference type="PANTHER" id="PTHR42945">
    <property type="entry name" value="HISTIDINE BIOSYNTHESIS BIFUNCTIONAL PROTEIN"/>
    <property type="match status" value="1"/>
</dbReference>
<evidence type="ECO:0000256" key="3">
    <source>
        <dbReference type="ARBA" id="ARBA00005204"/>
    </source>
</evidence>
<evidence type="ECO:0000256" key="10">
    <source>
        <dbReference type="ARBA" id="ARBA00023102"/>
    </source>
</evidence>
<evidence type="ECO:0000256" key="6">
    <source>
        <dbReference type="ARBA" id="ARBA00022605"/>
    </source>
</evidence>
<proteinExistence type="predicted"/>
<dbReference type="UniPathway" id="UPA00031">
    <property type="reaction ID" value="UER00007"/>
</dbReference>
<comment type="caution">
    <text evidence="11">The sequence shown here is derived from an EMBL/GenBank/DDBJ whole genome shotgun (WGS) entry which is preliminary data.</text>
</comment>
<keyword evidence="5" id="KW-0963">Cytoplasm</keyword>
<organism evidence="11 12">
    <name type="scientific">Clostridium tetani</name>
    <dbReference type="NCBI Taxonomy" id="1513"/>
    <lineage>
        <taxon>Bacteria</taxon>
        <taxon>Bacillati</taxon>
        <taxon>Bacillota</taxon>
        <taxon>Clostridia</taxon>
        <taxon>Eubacteriales</taxon>
        <taxon>Clostridiaceae</taxon>
        <taxon>Clostridium</taxon>
    </lineage>
</organism>
<gene>
    <name evidence="11" type="primary">hisE</name>
    <name evidence="11" type="ORF">DP130_07090</name>
</gene>
<dbReference type="Pfam" id="PF01503">
    <property type="entry name" value="PRA-PH"/>
    <property type="match status" value="1"/>
</dbReference>
<comment type="catalytic activity">
    <reaction evidence="1">
        <text>1-(5-phospho-beta-D-ribosyl)-ATP + H2O = 1-(5-phospho-beta-D-ribosyl)-5'-AMP + diphosphate + H(+)</text>
        <dbReference type="Rhea" id="RHEA:22828"/>
        <dbReference type="ChEBI" id="CHEBI:15377"/>
        <dbReference type="ChEBI" id="CHEBI:15378"/>
        <dbReference type="ChEBI" id="CHEBI:33019"/>
        <dbReference type="ChEBI" id="CHEBI:59457"/>
        <dbReference type="ChEBI" id="CHEBI:73183"/>
        <dbReference type="EC" id="3.6.1.31"/>
    </reaction>
</comment>
<dbReference type="CDD" id="cd11534">
    <property type="entry name" value="NTP-PPase_HisIE_like"/>
    <property type="match status" value="1"/>
</dbReference>
<keyword evidence="10" id="KW-0368">Histidine biosynthesis</keyword>
<accession>A0A4Q0VCG3</accession>
<keyword evidence="9" id="KW-0067">ATP-binding</keyword>
<dbReference type="PANTHER" id="PTHR42945:SF9">
    <property type="entry name" value="HISTIDINE BIOSYNTHESIS BIFUNCTIONAL PROTEIN HISIE"/>
    <property type="match status" value="1"/>
</dbReference>
<dbReference type="GO" id="GO:0004636">
    <property type="term" value="F:phosphoribosyl-ATP diphosphatase activity"/>
    <property type="evidence" value="ECO:0007669"/>
    <property type="project" value="UniProtKB-EC"/>
</dbReference>
<sequence length="107" mass="12587">MEVNKLMEELVEVIKDRKEDIIFSYLFEEEPDKILKKIGEKSSEVIIACKNASKEEQVHEISDLIYNLMVLMMKQDIEIENVIEELGKRRKMTLNKKSTKSVYPSIH</sequence>
<dbReference type="EMBL" id="QMAP01000006">
    <property type="protein sequence ID" value="RXI48490.1"/>
    <property type="molecule type" value="Genomic_DNA"/>
</dbReference>
<evidence type="ECO:0000313" key="11">
    <source>
        <dbReference type="EMBL" id="RXI48490.1"/>
    </source>
</evidence>
<dbReference type="RefSeq" id="WP_129030337.1">
    <property type="nucleotide sequence ID" value="NZ_QMAP01000006.1"/>
</dbReference>
<keyword evidence="8 11" id="KW-0378">Hydrolase</keyword>
<protein>
    <recommendedName>
        <fullName evidence="4">phosphoribosyl-ATP diphosphatase</fullName>
        <ecNumber evidence="4">3.6.1.31</ecNumber>
    </recommendedName>
</protein>
<evidence type="ECO:0000256" key="4">
    <source>
        <dbReference type="ARBA" id="ARBA00012414"/>
    </source>
</evidence>
<reference evidence="11 12" key="1">
    <citation type="submission" date="2018-06" db="EMBL/GenBank/DDBJ databases">
        <title>Genome conservation of Clostridium tetani.</title>
        <authorList>
            <person name="Bruggemann H."/>
            <person name="Popoff M.R."/>
        </authorList>
    </citation>
    <scope>NUCLEOTIDE SEQUENCE [LARGE SCALE GENOMIC DNA]</scope>
    <source>
        <strain evidence="11 12">2017.061</strain>
    </source>
</reference>
<dbReference type="NCBIfam" id="TIGR03188">
    <property type="entry name" value="histidine_hisI"/>
    <property type="match status" value="1"/>
</dbReference>
<evidence type="ECO:0000256" key="5">
    <source>
        <dbReference type="ARBA" id="ARBA00022490"/>
    </source>
</evidence>
<comment type="subcellular location">
    <subcellularLocation>
        <location evidence="2">Cytoplasm</location>
    </subcellularLocation>
</comment>
<dbReference type="Proteomes" id="UP000290921">
    <property type="component" value="Unassembled WGS sequence"/>
</dbReference>
<keyword evidence="7" id="KW-0547">Nucleotide-binding</keyword>
<evidence type="ECO:0000313" key="12">
    <source>
        <dbReference type="Proteomes" id="UP000290921"/>
    </source>
</evidence>
<dbReference type="GO" id="GO:0000105">
    <property type="term" value="P:L-histidine biosynthetic process"/>
    <property type="evidence" value="ECO:0007669"/>
    <property type="project" value="UniProtKB-UniPathway"/>
</dbReference>
<dbReference type="SUPFAM" id="SSF101386">
    <property type="entry name" value="all-alpha NTP pyrophosphatases"/>
    <property type="match status" value="1"/>
</dbReference>
<dbReference type="AlphaFoldDB" id="A0A4Q0VCG3"/>
<evidence type="ECO:0000256" key="7">
    <source>
        <dbReference type="ARBA" id="ARBA00022741"/>
    </source>
</evidence>
<dbReference type="EC" id="3.6.1.31" evidence="4"/>
<evidence type="ECO:0000256" key="2">
    <source>
        <dbReference type="ARBA" id="ARBA00004496"/>
    </source>
</evidence>
<evidence type="ECO:0000256" key="8">
    <source>
        <dbReference type="ARBA" id="ARBA00022801"/>
    </source>
</evidence>
<dbReference type="Gene3D" id="1.10.287.1080">
    <property type="entry name" value="MazG-like"/>
    <property type="match status" value="1"/>
</dbReference>
<keyword evidence="6" id="KW-0028">Amino-acid biosynthesis</keyword>
<dbReference type="GO" id="GO:0005737">
    <property type="term" value="C:cytoplasm"/>
    <property type="evidence" value="ECO:0007669"/>
    <property type="project" value="UniProtKB-SubCell"/>
</dbReference>
<dbReference type="InterPro" id="IPR008179">
    <property type="entry name" value="HisE"/>
</dbReference>